<keyword evidence="2 10" id="KW-0436">Ligase</keyword>
<evidence type="ECO:0000256" key="1">
    <source>
        <dbReference type="ARBA" id="ARBA00012838"/>
    </source>
</evidence>
<dbReference type="PANTHER" id="PTHR43326:SF1">
    <property type="entry name" value="METHIONINE--TRNA LIGASE, MITOCHONDRIAL"/>
    <property type="match status" value="1"/>
</dbReference>
<dbReference type="Gene3D" id="1.10.730.10">
    <property type="entry name" value="Isoleucyl-tRNA Synthetase, Domain 1"/>
    <property type="match status" value="1"/>
</dbReference>
<dbReference type="Proteomes" id="UP001162162">
    <property type="component" value="Unassembled WGS sequence"/>
</dbReference>
<protein>
    <recommendedName>
        <fullName evidence="7">Methionine--tRNA ligase, mitochondrial</fullName>
        <ecNumber evidence="1">6.1.1.10</ecNumber>
    </recommendedName>
    <alternativeName>
        <fullName evidence="8">Mitochondrial methionyl-tRNA synthetase</fullName>
    </alternativeName>
</protein>
<evidence type="ECO:0000256" key="10">
    <source>
        <dbReference type="RuleBase" id="RU363039"/>
    </source>
</evidence>
<keyword evidence="6 10" id="KW-0030">Aminoacyl-tRNA synthetase</keyword>
<evidence type="ECO:0000256" key="4">
    <source>
        <dbReference type="ARBA" id="ARBA00022840"/>
    </source>
</evidence>
<evidence type="ECO:0000259" key="11">
    <source>
        <dbReference type="Pfam" id="PF09334"/>
    </source>
</evidence>
<dbReference type="InterPro" id="IPR014729">
    <property type="entry name" value="Rossmann-like_a/b/a_fold"/>
</dbReference>
<dbReference type="PANTHER" id="PTHR43326">
    <property type="entry name" value="METHIONYL-TRNA SYNTHETASE"/>
    <property type="match status" value="1"/>
</dbReference>
<dbReference type="SUPFAM" id="SSF52374">
    <property type="entry name" value="Nucleotidylyl transferase"/>
    <property type="match status" value="1"/>
</dbReference>
<dbReference type="GO" id="GO:0005739">
    <property type="term" value="C:mitochondrion"/>
    <property type="evidence" value="ECO:0007669"/>
    <property type="project" value="UniProtKB-ARBA"/>
</dbReference>
<dbReference type="FunFam" id="2.170.220.10:FF:000001">
    <property type="entry name" value="methionine--tRNA ligase, mitochondrial"/>
    <property type="match status" value="1"/>
</dbReference>
<dbReference type="Gene3D" id="3.40.50.620">
    <property type="entry name" value="HUPs"/>
    <property type="match status" value="1"/>
</dbReference>
<keyword evidence="4 10" id="KW-0067">ATP-binding</keyword>
<organism evidence="12 13">
    <name type="scientific">Aromia moschata</name>
    <dbReference type="NCBI Taxonomy" id="1265417"/>
    <lineage>
        <taxon>Eukaryota</taxon>
        <taxon>Metazoa</taxon>
        <taxon>Ecdysozoa</taxon>
        <taxon>Arthropoda</taxon>
        <taxon>Hexapoda</taxon>
        <taxon>Insecta</taxon>
        <taxon>Pterygota</taxon>
        <taxon>Neoptera</taxon>
        <taxon>Endopterygota</taxon>
        <taxon>Coleoptera</taxon>
        <taxon>Polyphaga</taxon>
        <taxon>Cucujiformia</taxon>
        <taxon>Chrysomeloidea</taxon>
        <taxon>Cerambycidae</taxon>
        <taxon>Cerambycinae</taxon>
        <taxon>Callichromatini</taxon>
        <taxon>Aromia</taxon>
    </lineage>
</organism>
<dbReference type="InterPro" id="IPR023457">
    <property type="entry name" value="Met-tRNA_synth_2"/>
</dbReference>
<accession>A0AAV8Z8K0</accession>
<dbReference type="GO" id="GO:0004825">
    <property type="term" value="F:methionine-tRNA ligase activity"/>
    <property type="evidence" value="ECO:0007669"/>
    <property type="project" value="UniProtKB-EC"/>
</dbReference>
<gene>
    <name evidence="12" type="ORF">NQ318_011567</name>
</gene>
<dbReference type="AlphaFoldDB" id="A0AAV8Z8K0"/>
<evidence type="ECO:0000256" key="8">
    <source>
        <dbReference type="ARBA" id="ARBA00030331"/>
    </source>
</evidence>
<evidence type="ECO:0000256" key="5">
    <source>
        <dbReference type="ARBA" id="ARBA00022917"/>
    </source>
</evidence>
<dbReference type="GO" id="GO:0006431">
    <property type="term" value="P:methionyl-tRNA aminoacylation"/>
    <property type="evidence" value="ECO:0007669"/>
    <property type="project" value="InterPro"/>
</dbReference>
<name>A0AAV8Z8K0_9CUCU</name>
<evidence type="ECO:0000256" key="3">
    <source>
        <dbReference type="ARBA" id="ARBA00022741"/>
    </source>
</evidence>
<dbReference type="EC" id="6.1.1.10" evidence="1"/>
<dbReference type="Gene3D" id="2.170.220.10">
    <property type="match status" value="1"/>
</dbReference>
<proteinExistence type="inferred from homology"/>
<dbReference type="InterPro" id="IPR033911">
    <property type="entry name" value="MetRS_core"/>
</dbReference>
<dbReference type="GO" id="GO:0005524">
    <property type="term" value="F:ATP binding"/>
    <property type="evidence" value="ECO:0007669"/>
    <property type="project" value="UniProtKB-KW"/>
</dbReference>
<reference evidence="12" key="1">
    <citation type="journal article" date="2023" name="Insect Mol. Biol.">
        <title>Genome sequencing provides insights into the evolution of gene families encoding plant cell wall-degrading enzymes in longhorned beetles.</title>
        <authorList>
            <person name="Shin N.R."/>
            <person name="Okamura Y."/>
            <person name="Kirsch R."/>
            <person name="Pauchet Y."/>
        </authorList>
    </citation>
    <scope>NUCLEOTIDE SEQUENCE</scope>
    <source>
        <strain evidence="12">AMC_N1</strain>
    </source>
</reference>
<evidence type="ECO:0000256" key="2">
    <source>
        <dbReference type="ARBA" id="ARBA00022598"/>
    </source>
</evidence>
<dbReference type="InterPro" id="IPR014758">
    <property type="entry name" value="Met-tRNA_synth"/>
</dbReference>
<dbReference type="CDD" id="cd00814">
    <property type="entry name" value="MetRS_core"/>
    <property type="match status" value="1"/>
</dbReference>
<dbReference type="EMBL" id="JAPWTK010000011">
    <property type="protein sequence ID" value="KAJ8959834.1"/>
    <property type="molecule type" value="Genomic_DNA"/>
</dbReference>
<feature type="domain" description="Methionyl/Leucyl tRNA synthetase" evidence="11">
    <location>
        <begin position="21"/>
        <end position="389"/>
    </location>
</feature>
<dbReference type="Pfam" id="PF09334">
    <property type="entry name" value="tRNA-synt_1g"/>
    <property type="match status" value="1"/>
</dbReference>
<dbReference type="NCBIfam" id="TIGR00398">
    <property type="entry name" value="metG"/>
    <property type="match status" value="1"/>
</dbReference>
<sequence>MWYWTLFPLRRFSTQAKSINLYTTPIYYVNANPHIGHLYSSVIADALQRWQKVLNRGATVKFSTGTDEHGSKIQQAANKNNVSLQDYCDAISTQYKKLSNHFSVDYTNFIRTTCEEHQRTVEAFWKILEQNGHIYSSKYSGWYCVSDETFLTETQLKESVDARGQRVIVSAESGHPVEWTEELNYMFRLRAFRDELKYWLTRDAAIVRPRKFQKMLLDAVCDADLPDVSVSRPSARVHWGIRVPGDGTQTIYVWLDALANYLTVAGYAAGDGGEAFGRTWPPDVQVIGKDILKFHGIYLPAFLMAAKLEPPRSILCHSHWTVDGEKMSKSKNNVVCPFDRTETYTADGLRYFLLREGVAHSDGNYSDTKVIRILNSELADTLGNLLSRCCGTALNPSQVFPRIETGAFDKVASLDVTKKLMENVASLPGTFM</sequence>
<keyword evidence="5 10" id="KW-0648">Protein biosynthesis</keyword>
<keyword evidence="3 10" id="KW-0547">Nucleotide-binding</keyword>
<comment type="catalytic activity">
    <reaction evidence="9">
        <text>tRNA(Met) + L-methionine + ATP = L-methionyl-tRNA(Met) + AMP + diphosphate</text>
        <dbReference type="Rhea" id="RHEA:13481"/>
        <dbReference type="Rhea" id="RHEA-COMP:9667"/>
        <dbReference type="Rhea" id="RHEA-COMP:9698"/>
        <dbReference type="ChEBI" id="CHEBI:30616"/>
        <dbReference type="ChEBI" id="CHEBI:33019"/>
        <dbReference type="ChEBI" id="CHEBI:57844"/>
        <dbReference type="ChEBI" id="CHEBI:78442"/>
        <dbReference type="ChEBI" id="CHEBI:78530"/>
        <dbReference type="ChEBI" id="CHEBI:456215"/>
        <dbReference type="EC" id="6.1.1.10"/>
    </reaction>
</comment>
<keyword evidence="13" id="KW-1185">Reference proteome</keyword>
<evidence type="ECO:0000256" key="9">
    <source>
        <dbReference type="ARBA" id="ARBA00047364"/>
    </source>
</evidence>
<comment type="caution">
    <text evidence="12">The sequence shown here is derived from an EMBL/GenBank/DDBJ whole genome shotgun (WGS) entry which is preliminary data.</text>
</comment>
<dbReference type="InterPro" id="IPR015413">
    <property type="entry name" value="Methionyl/Leucyl_tRNA_Synth"/>
</dbReference>
<evidence type="ECO:0000313" key="13">
    <source>
        <dbReference type="Proteomes" id="UP001162162"/>
    </source>
</evidence>
<dbReference type="PRINTS" id="PR01041">
    <property type="entry name" value="TRNASYNTHMET"/>
</dbReference>
<evidence type="ECO:0000313" key="12">
    <source>
        <dbReference type="EMBL" id="KAJ8959834.1"/>
    </source>
</evidence>
<evidence type="ECO:0000256" key="7">
    <source>
        <dbReference type="ARBA" id="ARBA00026124"/>
    </source>
</evidence>
<evidence type="ECO:0000256" key="6">
    <source>
        <dbReference type="ARBA" id="ARBA00023146"/>
    </source>
</evidence>
<comment type="similarity">
    <text evidence="10">Belongs to the class-I aminoacyl-tRNA synthetase family.</text>
</comment>